<keyword evidence="11" id="KW-1185">Reference proteome</keyword>
<dbReference type="GO" id="GO:0051992">
    <property type="term" value="F:UDP-N-acetylmuramoyl-L-alanyl-D-glutamyl-meso-2,6-diaminopimelyl-D-alanyl-D-alanine:undecaprenyl-phosphate transferase activity"/>
    <property type="evidence" value="ECO:0007669"/>
    <property type="project" value="RHEA"/>
</dbReference>
<keyword evidence="7" id="KW-0131">Cell cycle</keyword>
<feature type="transmembrane region" description="Helical" evidence="7">
    <location>
        <begin position="148"/>
        <end position="169"/>
    </location>
</feature>
<dbReference type="PANTHER" id="PTHR22926:SF5">
    <property type="entry name" value="PHOSPHO-N-ACETYLMURAMOYL-PENTAPEPTIDE-TRANSFERASE HOMOLOG"/>
    <property type="match status" value="1"/>
</dbReference>
<evidence type="ECO:0000256" key="3">
    <source>
        <dbReference type="ARBA" id="ARBA00022679"/>
    </source>
</evidence>
<dbReference type="InterPro" id="IPR000715">
    <property type="entry name" value="Glycosyl_transferase_4"/>
</dbReference>
<dbReference type="HAMAP" id="MF_00038">
    <property type="entry name" value="MraY"/>
    <property type="match status" value="1"/>
</dbReference>
<feature type="transmembrane region" description="Helical" evidence="7">
    <location>
        <begin position="49"/>
        <end position="74"/>
    </location>
</feature>
<evidence type="ECO:0000256" key="6">
    <source>
        <dbReference type="ARBA" id="ARBA00023136"/>
    </source>
</evidence>
<dbReference type="EMBL" id="CP003096">
    <property type="protein sequence ID" value="AER66708.1"/>
    <property type="molecule type" value="Genomic_DNA"/>
</dbReference>
<keyword evidence="6 7" id="KW-0472">Membrane</keyword>
<dbReference type="Pfam" id="PF10555">
    <property type="entry name" value="MraY_sig1"/>
    <property type="match status" value="1"/>
</dbReference>
<evidence type="ECO:0000256" key="9">
    <source>
        <dbReference type="PIRSR" id="PIRSR600715-1"/>
    </source>
</evidence>
<dbReference type="EC" id="2.7.8.13" evidence="7 8"/>
<proteinExistence type="inferred from homology"/>
<protein>
    <recommendedName>
        <fullName evidence="7 8">Phospho-N-acetylmuramoyl-pentapeptide-transferase</fullName>
        <ecNumber evidence="7 8">2.7.8.13</ecNumber>
    </recommendedName>
    <alternativeName>
        <fullName evidence="7">UDP-MurNAc-pentapeptide phosphotransferase</fullName>
    </alternativeName>
</protein>
<comment type="function">
    <text evidence="7">Catalyzes the initial step of the lipid cycle reactions in the biosynthesis of the cell wall peptidoglycan: transfers peptidoglycan precursor phospho-MurNAc-pentapeptide from UDP-MurNAc-pentapeptide onto the lipid carrier undecaprenyl phosphate, yielding undecaprenyl-pyrophosphoryl-MurNAc-pentapeptide, known as lipid I.</text>
</comment>
<feature type="binding site" evidence="9">
    <location>
        <position position="168"/>
    </location>
    <ligand>
        <name>Mg(2+)</name>
        <dbReference type="ChEBI" id="CHEBI:18420"/>
    </ligand>
</feature>
<evidence type="ECO:0000256" key="1">
    <source>
        <dbReference type="ARBA" id="ARBA00004141"/>
    </source>
</evidence>
<dbReference type="InterPro" id="IPR003524">
    <property type="entry name" value="PNAcMuramoyl-5peptid_Trfase"/>
</dbReference>
<dbReference type="STRING" id="580340.Tlie_0975"/>
<gene>
    <name evidence="7" type="primary">mraY</name>
    <name evidence="10" type="ordered locus">Tlie_0975</name>
</gene>
<comment type="cofactor">
    <cofactor evidence="7 9">
        <name>Mg(2+)</name>
        <dbReference type="ChEBI" id="CHEBI:18420"/>
    </cofactor>
</comment>
<comment type="catalytic activity">
    <reaction evidence="7">
        <text>UDP-N-acetyl-alpha-D-muramoyl-L-alanyl-gamma-D-glutamyl-meso-2,6-diaminopimeloyl-D-alanyl-D-alanine + di-trans,octa-cis-undecaprenyl phosphate = di-trans,octa-cis-undecaprenyl diphospho-N-acetyl-alpha-D-muramoyl-L-alanyl-D-glutamyl-meso-2,6-diaminopimeloyl-D-alanyl-D-alanine + UMP</text>
        <dbReference type="Rhea" id="RHEA:28386"/>
        <dbReference type="ChEBI" id="CHEBI:57865"/>
        <dbReference type="ChEBI" id="CHEBI:60392"/>
        <dbReference type="ChEBI" id="CHEBI:61386"/>
        <dbReference type="ChEBI" id="CHEBI:61387"/>
        <dbReference type="EC" id="2.7.8.13"/>
    </reaction>
</comment>
<dbReference type="NCBIfam" id="TIGR00445">
    <property type="entry name" value="mraY"/>
    <property type="match status" value="1"/>
</dbReference>
<evidence type="ECO:0000313" key="11">
    <source>
        <dbReference type="Proteomes" id="UP000005868"/>
    </source>
</evidence>
<sequence length="323" mass="35583">MMISSSVMFVGIGAFFLNTLLQSLWISYCKRKSMSQAMKEYGPSHHISLKAGTPSMGGVVFIITFLLFSVLIYIIEGPALKKFLPIVGIPFTAGCIGFLDDFLKHRKNSSEGFSSLGKLTLQILLAAPWVYFIVFWGNNMLLHEVKLWGPATAFLFLFLIVGSMNAVNITDGLDGLAAGSCAISFLAMSVLLHFSKSELMISIVGLAIAISFLWHNAHPAKVFMGDTGSHFLGGLLASISICTGNALMLIPFSFLMGVEILSVILQLLSIHFRGKKIFKMSPLHHHFELVGWKETQVVVRFWLIHVVGMVTFIVTFNMLGLIE</sequence>
<feature type="transmembrane region" description="Helical" evidence="7">
    <location>
        <begin position="301"/>
        <end position="322"/>
    </location>
</feature>
<evidence type="ECO:0000313" key="10">
    <source>
        <dbReference type="EMBL" id="AER66708.1"/>
    </source>
</evidence>
<keyword evidence="7" id="KW-0961">Cell wall biogenesis/degradation</keyword>
<evidence type="ECO:0000256" key="8">
    <source>
        <dbReference type="NCBIfam" id="TIGR00445"/>
    </source>
</evidence>
<feature type="transmembrane region" description="Helical" evidence="7">
    <location>
        <begin position="254"/>
        <end position="272"/>
    </location>
</feature>
<feature type="transmembrane region" description="Helical" evidence="7">
    <location>
        <begin position="176"/>
        <end position="194"/>
    </location>
</feature>
<evidence type="ECO:0000256" key="4">
    <source>
        <dbReference type="ARBA" id="ARBA00022692"/>
    </source>
</evidence>
<comment type="similarity">
    <text evidence="2 7">Belongs to the glycosyltransferase 4 family. MraY subfamily.</text>
</comment>
<keyword evidence="7 9" id="KW-0479">Metal-binding</keyword>
<dbReference type="GO" id="GO:0046872">
    <property type="term" value="F:metal ion binding"/>
    <property type="evidence" value="ECO:0007669"/>
    <property type="project" value="UniProtKB-KW"/>
</dbReference>
<dbReference type="KEGG" id="tli:Tlie_0975"/>
<feature type="transmembrane region" description="Helical" evidence="7">
    <location>
        <begin position="6"/>
        <end position="28"/>
    </location>
</feature>
<dbReference type="OrthoDB" id="9805475at2"/>
<dbReference type="GO" id="GO:0005886">
    <property type="term" value="C:plasma membrane"/>
    <property type="evidence" value="ECO:0007669"/>
    <property type="project" value="UniProtKB-SubCell"/>
</dbReference>
<dbReference type="PROSITE" id="PS01347">
    <property type="entry name" value="MRAY_1"/>
    <property type="match status" value="1"/>
</dbReference>
<dbReference type="Pfam" id="PF00953">
    <property type="entry name" value="Glycos_transf_4"/>
    <property type="match status" value="1"/>
</dbReference>
<dbReference type="CDD" id="cd06852">
    <property type="entry name" value="GT_MraY"/>
    <property type="match status" value="1"/>
</dbReference>
<name>G7VA08_THELD</name>
<keyword evidence="7 9" id="KW-0460">Magnesium</keyword>
<dbReference type="eggNOG" id="COG0472">
    <property type="taxonomic scope" value="Bacteria"/>
</dbReference>
<comment type="pathway">
    <text evidence="7">Cell wall biogenesis; peptidoglycan biosynthesis.</text>
</comment>
<dbReference type="InterPro" id="IPR018480">
    <property type="entry name" value="PNAcMuramoyl-5peptid_Trfase_CS"/>
</dbReference>
<evidence type="ECO:0000256" key="7">
    <source>
        <dbReference type="HAMAP-Rule" id="MF_00038"/>
    </source>
</evidence>
<keyword evidence="7" id="KW-0132">Cell division</keyword>
<keyword evidence="4 7" id="KW-0812">Transmembrane</keyword>
<dbReference type="GO" id="GO:0071555">
    <property type="term" value="P:cell wall organization"/>
    <property type="evidence" value="ECO:0007669"/>
    <property type="project" value="UniProtKB-KW"/>
</dbReference>
<evidence type="ECO:0000256" key="5">
    <source>
        <dbReference type="ARBA" id="ARBA00022989"/>
    </source>
</evidence>
<dbReference type="GO" id="GO:0008360">
    <property type="term" value="P:regulation of cell shape"/>
    <property type="evidence" value="ECO:0007669"/>
    <property type="project" value="UniProtKB-KW"/>
</dbReference>
<reference evidence="10 11" key="2">
    <citation type="journal article" date="2012" name="Stand. Genomic Sci.">
        <title>Genome sequence of the moderately thermophilic, amino-acid-degrading and sulfur-reducing bacterium Thermovirga lienii type strain (Cas60314(T)).</title>
        <authorList>
            <person name="Goker M."/>
            <person name="Saunders E."/>
            <person name="Lapidus A."/>
            <person name="Nolan M."/>
            <person name="Lucas S."/>
            <person name="Hammon N."/>
            <person name="Deshpande S."/>
            <person name="Cheng J.F."/>
            <person name="Han C."/>
            <person name="Tapia R."/>
            <person name="Goodwin L.A."/>
            <person name="Pitluck S."/>
            <person name="Liolios K."/>
            <person name="Mavromatis K."/>
            <person name="Pagani I."/>
            <person name="Ivanova N."/>
            <person name="Mikhailova N."/>
            <person name="Pati A."/>
            <person name="Chen A."/>
            <person name="Palaniappan K."/>
            <person name="Land M."/>
            <person name="Chang Y.J."/>
            <person name="Jeffries C.D."/>
            <person name="Brambilla E.M."/>
            <person name="Rohde M."/>
            <person name="Spring S."/>
            <person name="Detter J.C."/>
            <person name="Woyke T."/>
            <person name="Bristow J."/>
            <person name="Eisen J.A."/>
            <person name="Markowitz V."/>
            <person name="Hugenholtz P."/>
            <person name="Kyrpides N.C."/>
            <person name="Klenk H.P."/>
        </authorList>
    </citation>
    <scope>NUCLEOTIDE SEQUENCE [LARGE SCALE GENOMIC DNA]</scope>
    <source>
        <strain evidence="11">ATCC BAA-1197 / DSM 17291 / Cas60314</strain>
    </source>
</reference>
<dbReference type="PROSITE" id="PS01348">
    <property type="entry name" value="MRAY_2"/>
    <property type="match status" value="1"/>
</dbReference>
<keyword evidence="7" id="KW-0133">Cell shape</keyword>
<organism evidence="10 11">
    <name type="scientific">Thermovirga lienii (strain ATCC BAA-1197 / DSM 17291 / Cas60314)</name>
    <dbReference type="NCBI Taxonomy" id="580340"/>
    <lineage>
        <taxon>Bacteria</taxon>
        <taxon>Thermotogati</taxon>
        <taxon>Synergistota</taxon>
        <taxon>Synergistia</taxon>
        <taxon>Synergistales</taxon>
        <taxon>Thermovirgaceae</taxon>
        <taxon>Thermovirga</taxon>
    </lineage>
</organism>
<feature type="transmembrane region" description="Helical" evidence="7">
    <location>
        <begin position="200"/>
        <end position="217"/>
    </location>
</feature>
<reference evidence="11" key="1">
    <citation type="submission" date="2011-10" db="EMBL/GenBank/DDBJ databases">
        <title>The complete genome of chromosome of Thermovirga lienii DSM 17291.</title>
        <authorList>
            <consortium name="US DOE Joint Genome Institute (JGI-PGF)"/>
            <person name="Lucas S."/>
            <person name="Copeland A."/>
            <person name="Lapidus A."/>
            <person name="Glavina del Rio T."/>
            <person name="Dalin E."/>
            <person name="Tice H."/>
            <person name="Bruce D."/>
            <person name="Goodwin L."/>
            <person name="Pitluck S."/>
            <person name="Peters L."/>
            <person name="Mikhailova N."/>
            <person name="Saunders E."/>
            <person name="Kyrpides N."/>
            <person name="Mavromatis K."/>
            <person name="Ivanova N."/>
            <person name="Last F.I."/>
            <person name="Brettin T."/>
            <person name="Detter J.C."/>
            <person name="Han C."/>
            <person name="Larimer F."/>
            <person name="Land M."/>
            <person name="Hauser L."/>
            <person name="Markowitz V."/>
            <person name="Cheng J.-F."/>
            <person name="Hugenholtz P."/>
            <person name="Woyke T."/>
            <person name="Wu D."/>
            <person name="Spring S."/>
            <person name="Schroeder M."/>
            <person name="Brambilla E.-M."/>
            <person name="Klenk H.-P."/>
            <person name="Eisen J.A."/>
        </authorList>
    </citation>
    <scope>NUCLEOTIDE SEQUENCE [LARGE SCALE GENOMIC DNA]</scope>
    <source>
        <strain evidence="11">ATCC BAA-1197 / DSM 17291 / Cas60314</strain>
    </source>
</reference>
<keyword evidence="3 7" id="KW-0808">Transferase</keyword>
<feature type="transmembrane region" description="Helical" evidence="7">
    <location>
        <begin position="115"/>
        <end position="136"/>
    </location>
</feature>
<dbReference type="UniPathway" id="UPA00219"/>
<dbReference type="PANTHER" id="PTHR22926">
    <property type="entry name" value="PHOSPHO-N-ACETYLMURAMOYL-PENTAPEPTIDE-TRANSFERASE"/>
    <property type="match status" value="1"/>
</dbReference>
<feature type="transmembrane region" description="Helical" evidence="7">
    <location>
        <begin position="86"/>
        <end position="103"/>
    </location>
</feature>
<dbReference type="HOGENOM" id="CLU_023982_0_1_0"/>
<dbReference type="GO" id="GO:0051301">
    <property type="term" value="P:cell division"/>
    <property type="evidence" value="ECO:0007669"/>
    <property type="project" value="UniProtKB-KW"/>
</dbReference>
<feature type="binding site" evidence="9">
    <location>
        <position position="226"/>
    </location>
    <ligand>
        <name>Mg(2+)</name>
        <dbReference type="ChEBI" id="CHEBI:18420"/>
    </ligand>
</feature>
<dbReference type="AlphaFoldDB" id="G7VA08"/>
<dbReference type="GO" id="GO:0008963">
    <property type="term" value="F:phospho-N-acetylmuramoyl-pentapeptide-transferase activity"/>
    <property type="evidence" value="ECO:0007669"/>
    <property type="project" value="UniProtKB-UniRule"/>
</dbReference>
<accession>G7VA08</accession>
<keyword evidence="7" id="KW-0573">Peptidoglycan synthesis</keyword>
<dbReference type="GO" id="GO:0009252">
    <property type="term" value="P:peptidoglycan biosynthetic process"/>
    <property type="evidence" value="ECO:0007669"/>
    <property type="project" value="UniProtKB-UniRule"/>
</dbReference>
<comment type="subcellular location">
    <subcellularLocation>
        <location evidence="7">Cell inner membrane</location>
        <topology evidence="7">Multi-pass membrane protein</topology>
    </subcellularLocation>
    <subcellularLocation>
        <location evidence="1">Membrane</location>
        <topology evidence="1">Multi-pass membrane protein</topology>
    </subcellularLocation>
</comment>
<keyword evidence="7" id="KW-0997">Cell inner membrane</keyword>
<evidence type="ECO:0000256" key="2">
    <source>
        <dbReference type="ARBA" id="ARBA00005583"/>
    </source>
</evidence>
<dbReference type="Proteomes" id="UP000005868">
    <property type="component" value="Chromosome"/>
</dbReference>
<keyword evidence="7" id="KW-1003">Cell membrane</keyword>
<keyword evidence="5 7" id="KW-1133">Transmembrane helix</keyword>